<dbReference type="SUPFAM" id="SSF52172">
    <property type="entry name" value="CheY-like"/>
    <property type="match status" value="1"/>
</dbReference>
<dbReference type="RefSeq" id="WP_171628646.1">
    <property type="nucleotide sequence ID" value="NZ_WHNY01000005.1"/>
</dbReference>
<keyword evidence="8" id="KW-1185">Reference proteome</keyword>
<dbReference type="PANTHER" id="PTHR43280">
    <property type="entry name" value="ARAC-FAMILY TRANSCRIPTIONAL REGULATOR"/>
    <property type="match status" value="1"/>
</dbReference>
<dbReference type="PRINTS" id="PR00032">
    <property type="entry name" value="HTHARAC"/>
</dbReference>
<evidence type="ECO:0000313" key="7">
    <source>
        <dbReference type="EMBL" id="NOU62830.1"/>
    </source>
</evidence>
<keyword evidence="2" id="KW-0238">DNA-binding</keyword>
<proteinExistence type="predicted"/>
<keyword evidence="1" id="KW-0805">Transcription regulation</keyword>
<dbReference type="PROSITE" id="PS01124">
    <property type="entry name" value="HTH_ARAC_FAMILY_2"/>
    <property type="match status" value="1"/>
</dbReference>
<dbReference type="InterPro" id="IPR020449">
    <property type="entry name" value="Tscrpt_reg_AraC-type_HTH"/>
</dbReference>
<dbReference type="InterPro" id="IPR009057">
    <property type="entry name" value="Homeodomain-like_sf"/>
</dbReference>
<dbReference type="CDD" id="cd17536">
    <property type="entry name" value="REC_YesN-like"/>
    <property type="match status" value="1"/>
</dbReference>
<accession>A0ABX1X364</accession>
<feature type="domain" description="HTH araC/xylS-type" evidence="5">
    <location>
        <begin position="405"/>
        <end position="504"/>
    </location>
</feature>
<keyword evidence="3" id="KW-0804">Transcription</keyword>
<dbReference type="InterPro" id="IPR011006">
    <property type="entry name" value="CheY-like_superfamily"/>
</dbReference>
<keyword evidence="4" id="KW-0597">Phosphoprotein</keyword>
<evidence type="ECO:0000259" key="6">
    <source>
        <dbReference type="PROSITE" id="PS50110"/>
    </source>
</evidence>
<dbReference type="Pfam" id="PF00072">
    <property type="entry name" value="Response_reg"/>
    <property type="match status" value="1"/>
</dbReference>
<dbReference type="SUPFAM" id="SSF46689">
    <property type="entry name" value="Homeodomain-like"/>
    <property type="match status" value="2"/>
</dbReference>
<evidence type="ECO:0000313" key="8">
    <source>
        <dbReference type="Proteomes" id="UP000653578"/>
    </source>
</evidence>
<name>A0ABX1X364_9BACL</name>
<dbReference type="Proteomes" id="UP000653578">
    <property type="component" value="Unassembled WGS sequence"/>
</dbReference>
<reference evidence="7 8" key="1">
    <citation type="submission" date="2019-10" db="EMBL/GenBank/DDBJ databases">
        <title>Description of Paenibacillus humi sp. nov.</title>
        <authorList>
            <person name="Carlier A."/>
            <person name="Qi S."/>
        </authorList>
    </citation>
    <scope>NUCLEOTIDE SEQUENCE [LARGE SCALE GENOMIC DNA]</scope>
    <source>
        <strain evidence="7 8">LMG 31461</strain>
    </source>
</reference>
<feature type="domain" description="Response regulatory" evidence="6">
    <location>
        <begin position="3"/>
        <end position="120"/>
    </location>
</feature>
<dbReference type="Gene3D" id="1.10.10.60">
    <property type="entry name" value="Homeodomain-like"/>
    <property type="match status" value="2"/>
</dbReference>
<evidence type="ECO:0000256" key="4">
    <source>
        <dbReference type="PROSITE-ProRule" id="PRU00169"/>
    </source>
</evidence>
<evidence type="ECO:0000256" key="1">
    <source>
        <dbReference type="ARBA" id="ARBA00023015"/>
    </source>
</evidence>
<dbReference type="SMART" id="SM00448">
    <property type="entry name" value="REC"/>
    <property type="match status" value="1"/>
</dbReference>
<evidence type="ECO:0000256" key="3">
    <source>
        <dbReference type="ARBA" id="ARBA00023163"/>
    </source>
</evidence>
<dbReference type="InterPro" id="IPR001789">
    <property type="entry name" value="Sig_transdc_resp-reg_receiver"/>
</dbReference>
<evidence type="ECO:0000259" key="5">
    <source>
        <dbReference type="PROSITE" id="PS01124"/>
    </source>
</evidence>
<evidence type="ECO:0000256" key="2">
    <source>
        <dbReference type="ARBA" id="ARBA00023125"/>
    </source>
</evidence>
<sequence length="506" mass="58684">MFRMIIVEDEPRILRHLKEKITYISSDFKVIGTYDNGEDALIELHWTQPHAIITDIRMPVMDGLELIHRVKKNLPEIQCAIISGHDDFQYLRQGIKLGVTDYLLKPASDSDIQQLLEQMKEKIFLNQRLLEGEVASQISGVSTAPGSSLTDWSQIAKELFYHGHYILVYAWQPQGDIPAGIESRFENLLNEGEKYTSLPSTSGNERILLFGVHSCSPGRQKEWTKAVENLIVTEAGLTISMALSEIGIQPIPDLLDQCKREVRVQSRFGGCCFWLSDSTPENIQPLLEPYQPITQRLAQFIIKQQKQLFCKELELLIAGEQTLQVPETRKGWEQLLLFISHSLHNQSKDYFSTNFETMQAMEAELSEEVWRIRQINELFHHIKEIWCSYFFKAETEQTTYRDWAKDAKQYIHNYYNENISLTSIADNLQLNQAYLNRLFKKAYHTSIPDYLVKIRMEEAGRFIKEHPFVLIKEIAEHVGYLDPFHFSKAFKQYTGFSPSDYKTKAD</sequence>
<dbReference type="InterPro" id="IPR018060">
    <property type="entry name" value="HTH_AraC"/>
</dbReference>
<dbReference type="PANTHER" id="PTHR43280:SF28">
    <property type="entry name" value="HTH-TYPE TRANSCRIPTIONAL ACTIVATOR RHAS"/>
    <property type="match status" value="1"/>
</dbReference>
<dbReference type="Gene3D" id="3.40.50.2300">
    <property type="match status" value="1"/>
</dbReference>
<dbReference type="EMBL" id="WHNY01000005">
    <property type="protein sequence ID" value="NOU62830.1"/>
    <property type="molecule type" value="Genomic_DNA"/>
</dbReference>
<dbReference type="SMART" id="SM00342">
    <property type="entry name" value="HTH_ARAC"/>
    <property type="match status" value="1"/>
</dbReference>
<organism evidence="7 8">
    <name type="scientific">Paenibacillus plantarum</name>
    <dbReference type="NCBI Taxonomy" id="2654975"/>
    <lineage>
        <taxon>Bacteria</taxon>
        <taxon>Bacillati</taxon>
        <taxon>Bacillota</taxon>
        <taxon>Bacilli</taxon>
        <taxon>Bacillales</taxon>
        <taxon>Paenibacillaceae</taxon>
        <taxon>Paenibacillus</taxon>
    </lineage>
</organism>
<protein>
    <submittedName>
        <fullName evidence="7">Response regulator</fullName>
    </submittedName>
</protein>
<dbReference type="PROSITE" id="PS50110">
    <property type="entry name" value="RESPONSE_REGULATORY"/>
    <property type="match status" value="1"/>
</dbReference>
<dbReference type="Pfam" id="PF12833">
    <property type="entry name" value="HTH_18"/>
    <property type="match status" value="1"/>
</dbReference>
<gene>
    <name evidence="7" type="ORF">GC096_02050</name>
</gene>
<comment type="caution">
    <text evidence="7">The sequence shown here is derived from an EMBL/GenBank/DDBJ whole genome shotgun (WGS) entry which is preliminary data.</text>
</comment>
<feature type="modified residue" description="4-aspartylphosphate" evidence="4">
    <location>
        <position position="55"/>
    </location>
</feature>